<keyword evidence="4" id="KW-0732">Signal</keyword>
<keyword evidence="2 4" id="KW-0697">Rotamase</keyword>
<dbReference type="GO" id="GO:0005737">
    <property type="term" value="C:cytoplasm"/>
    <property type="evidence" value="ECO:0007669"/>
    <property type="project" value="TreeGrafter"/>
</dbReference>
<dbReference type="PANTHER" id="PTHR11071:SF561">
    <property type="entry name" value="PEPTIDYL-PROLYL CIS-TRANS ISOMERASE D-RELATED"/>
    <property type="match status" value="1"/>
</dbReference>
<dbReference type="PROSITE" id="PS00170">
    <property type="entry name" value="CSA_PPIASE_1"/>
    <property type="match status" value="1"/>
</dbReference>
<dbReference type="EC" id="5.2.1.8" evidence="4"/>
<dbReference type="EMBL" id="LC011958">
    <property type="protein sequence ID" value="BAS66822.1"/>
    <property type="molecule type" value="mRNA"/>
</dbReference>
<dbReference type="PRINTS" id="PR00153">
    <property type="entry name" value="CSAPPISMRASE"/>
</dbReference>
<dbReference type="PROSITE" id="PS50072">
    <property type="entry name" value="CSA_PPIASE_2"/>
    <property type="match status" value="1"/>
</dbReference>
<name>A0A0P0UP81_ECHCD</name>
<dbReference type="AlphaFoldDB" id="A0A0P0UP81"/>
<evidence type="ECO:0000259" key="5">
    <source>
        <dbReference type="PROSITE" id="PS50072"/>
    </source>
</evidence>
<dbReference type="PANTHER" id="PTHR11071">
    <property type="entry name" value="PEPTIDYL-PROLYL CIS-TRANS ISOMERASE"/>
    <property type="match status" value="1"/>
</dbReference>
<dbReference type="Gene3D" id="2.40.100.10">
    <property type="entry name" value="Cyclophilin-like"/>
    <property type="match status" value="1"/>
</dbReference>
<sequence length="216" mass="23582">MDSNSIIALFVTLFAALVRADDPDVEALVTHKVSFDISIGGVPSGTIDLGLFGEVVPKTVANFLTYADAENEENYVDTKFHRVIKSFMIQGGDFVSEDGSGSRSIYGKDHFDDENFKLDHYGAGWLAMANAGPNTNGCQFYITTVKTKWLNGAHVVFGRVINGLDVVAAIENAETDKNDKPLQDVVVTASRVYDFPKDEEFVVEKVGMTMPGSENQ</sequence>
<evidence type="ECO:0000313" key="6">
    <source>
        <dbReference type="EMBL" id="BAS66822.1"/>
    </source>
</evidence>
<dbReference type="FunFam" id="2.40.100.10:FF:000001">
    <property type="entry name" value="Peptidyl-prolyl cis-trans isomerase"/>
    <property type="match status" value="1"/>
</dbReference>
<evidence type="ECO:0000256" key="1">
    <source>
        <dbReference type="ARBA" id="ARBA00000971"/>
    </source>
</evidence>
<dbReference type="Pfam" id="PF00160">
    <property type="entry name" value="Pro_isomerase"/>
    <property type="match status" value="1"/>
</dbReference>
<keyword evidence="3 4" id="KW-0413">Isomerase</keyword>
<gene>
    <name evidence="6" type="primary">cyp1</name>
</gene>
<dbReference type="SUPFAM" id="SSF50891">
    <property type="entry name" value="Cyclophilin-like"/>
    <property type="match status" value="1"/>
</dbReference>
<feature type="domain" description="PPIase cyclophilin-type" evidence="5">
    <location>
        <begin position="34"/>
        <end position="192"/>
    </location>
</feature>
<dbReference type="InterPro" id="IPR002130">
    <property type="entry name" value="Cyclophilin-type_PPIase_dom"/>
</dbReference>
<dbReference type="GO" id="GO:0003755">
    <property type="term" value="F:peptidyl-prolyl cis-trans isomerase activity"/>
    <property type="evidence" value="ECO:0007669"/>
    <property type="project" value="UniProtKB-UniRule"/>
</dbReference>
<comment type="function">
    <text evidence="4">PPIases accelerate the folding of proteins. It catalyzes the cis-trans isomerization of proline imidic peptide bonds in oligopeptides.</text>
</comment>
<evidence type="ECO:0000256" key="4">
    <source>
        <dbReference type="RuleBase" id="RU363019"/>
    </source>
</evidence>
<feature type="chain" id="PRO_5006518199" description="Peptidyl-prolyl cis-trans isomerase" evidence="4">
    <location>
        <begin position="21"/>
        <end position="216"/>
    </location>
</feature>
<comment type="catalytic activity">
    <reaction evidence="1 4">
        <text>[protein]-peptidylproline (omega=180) = [protein]-peptidylproline (omega=0)</text>
        <dbReference type="Rhea" id="RHEA:16237"/>
        <dbReference type="Rhea" id="RHEA-COMP:10747"/>
        <dbReference type="Rhea" id="RHEA-COMP:10748"/>
        <dbReference type="ChEBI" id="CHEBI:83833"/>
        <dbReference type="ChEBI" id="CHEBI:83834"/>
        <dbReference type="EC" id="5.2.1.8"/>
    </reaction>
</comment>
<dbReference type="GO" id="GO:0006457">
    <property type="term" value="P:protein folding"/>
    <property type="evidence" value="ECO:0007669"/>
    <property type="project" value="InterPro"/>
</dbReference>
<reference evidence="6" key="1">
    <citation type="journal article" date="2015" name="Gene Expr. Patterns">
        <title>Expession patterns of mesenchyme specification genes in two distantly related echinoids, Glyptocidaris crenularis and Echinocardium cordatum.</title>
        <authorList>
            <person name="Yamazaki A."/>
            <person name="Minokawa T."/>
        </authorList>
    </citation>
    <scope>NUCLEOTIDE SEQUENCE</scope>
</reference>
<evidence type="ECO:0000256" key="2">
    <source>
        <dbReference type="ARBA" id="ARBA00023110"/>
    </source>
</evidence>
<feature type="signal peptide" evidence="4">
    <location>
        <begin position="1"/>
        <end position="20"/>
    </location>
</feature>
<organism evidence="6">
    <name type="scientific">Echinocardium cordatum</name>
    <name type="common">Common heart urchin</name>
    <name type="synonym">Echinus cordatum</name>
    <dbReference type="NCBI Taxonomy" id="39298"/>
    <lineage>
        <taxon>Eukaryota</taxon>
        <taxon>Metazoa</taxon>
        <taxon>Echinodermata</taxon>
        <taxon>Eleutherozoa</taxon>
        <taxon>Echinozoa</taxon>
        <taxon>Echinoidea</taxon>
        <taxon>Euechinoidea</taxon>
        <taxon>Atelostomata</taxon>
        <taxon>Spatangoida</taxon>
        <taxon>Loveniidae</taxon>
        <taxon>Echinocardium</taxon>
    </lineage>
</organism>
<protein>
    <recommendedName>
        <fullName evidence="4">Peptidyl-prolyl cis-trans isomerase</fullName>
        <shortName evidence="4">PPIase</shortName>
        <ecNumber evidence="4">5.2.1.8</ecNumber>
    </recommendedName>
</protein>
<comment type="similarity">
    <text evidence="4">Belongs to the cyclophilin-type PPIase family.</text>
</comment>
<evidence type="ECO:0000256" key="3">
    <source>
        <dbReference type="ARBA" id="ARBA00023235"/>
    </source>
</evidence>
<proteinExistence type="evidence at transcript level"/>
<dbReference type="InterPro" id="IPR020892">
    <property type="entry name" value="Cyclophilin-type_PPIase_CS"/>
</dbReference>
<dbReference type="GO" id="GO:0016018">
    <property type="term" value="F:cyclosporin A binding"/>
    <property type="evidence" value="ECO:0007669"/>
    <property type="project" value="TreeGrafter"/>
</dbReference>
<accession>A0A0P0UP81</accession>
<dbReference type="InterPro" id="IPR029000">
    <property type="entry name" value="Cyclophilin-like_dom_sf"/>
</dbReference>